<gene>
    <name evidence="2" type="ORF">GCM10011519_09910</name>
</gene>
<dbReference type="Proteomes" id="UP000649179">
    <property type="component" value="Unassembled WGS sequence"/>
</dbReference>
<evidence type="ECO:0000313" key="2">
    <source>
        <dbReference type="EMBL" id="GGF38332.1"/>
    </source>
</evidence>
<dbReference type="RefSeq" id="WP_188778769.1">
    <property type="nucleotide sequence ID" value="NZ_BMKQ01000001.1"/>
</dbReference>
<dbReference type="PANTHER" id="PTHR40761">
    <property type="entry name" value="CONSERVED INTEGRAL MEMBRANE ALANINE VALINE AND LEUCINE RICH PROTEIN-RELATED"/>
    <property type="match status" value="1"/>
</dbReference>
<keyword evidence="1" id="KW-0812">Transmembrane</keyword>
<sequence>MLIGLLAALVAALLYGVAAVMQASASRGLPPIEEGVLRLTRTALTTPVLVASILMLVVGAGLHLVAIGRVPLYLAQAGIAAQLPITALVSAVTLKERLTGRDVLAVASTFLGIALLAADAGESGATQDRPLLIVGLYVATALMLGLGTVAYRGSGRAAGASLGLLAGLGYAVVTLGGRQLAAPYLSWRTLVIAVVVVIAGVCAFWLYSFAMQRISVAAASAPLIIGETLVPALVGVVVLGDGVPSWPAIAAGLVLAMAGAIYLAGFEGRVLDRGRPDGV</sequence>
<feature type="transmembrane region" description="Helical" evidence="1">
    <location>
        <begin position="98"/>
        <end position="118"/>
    </location>
</feature>
<keyword evidence="1" id="KW-1133">Transmembrane helix</keyword>
<keyword evidence="3" id="KW-1185">Reference proteome</keyword>
<feature type="transmembrane region" description="Helical" evidence="1">
    <location>
        <begin position="216"/>
        <end position="239"/>
    </location>
</feature>
<dbReference type="SUPFAM" id="SSF103481">
    <property type="entry name" value="Multidrug resistance efflux transporter EmrE"/>
    <property type="match status" value="2"/>
</dbReference>
<organism evidence="2 3">
    <name type="scientific">Marmoricola endophyticus</name>
    <dbReference type="NCBI Taxonomy" id="2040280"/>
    <lineage>
        <taxon>Bacteria</taxon>
        <taxon>Bacillati</taxon>
        <taxon>Actinomycetota</taxon>
        <taxon>Actinomycetes</taxon>
        <taxon>Propionibacteriales</taxon>
        <taxon>Nocardioidaceae</taxon>
        <taxon>Marmoricola</taxon>
    </lineage>
</organism>
<dbReference type="EMBL" id="BMKQ01000001">
    <property type="protein sequence ID" value="GGF38332.1"/>
    <property type="molecule type" value="Genomic_DNA"/>
</dbReference>
<dbReference type="AlphaFoldDB" id="A0A917BG45"/>
<feature type="transmembrane region" description="Helical" evidence="1">
    <location>
        <begin position="246"/>
        <end position="265"/>
    </location>
</feature>
<feature type="transmembrane region" description="Helical" evidence="1">
    <location>
        <begin position="189"/>
        <end position="210"/>
    </location>
</feature>
<evidence type="ECO:0000256" key="1">
    <source>
        <dbReference type="SAM" id="Phobius"/>
    </source>
</evidence>
<accession>A0A917BG45</accession>
<dbReference type="InterPro" id="IPR037185">
    <property type="entry name" value="EmrE-like"/>
</dbReference>
<name>A0A917BG45_9ACTN</name>
<proteinExistence type="predicted"/>
<feature type="transmembrane region" description="Helical" evidence="1">
    <location>
        <begin position="130"/>
        <end position="151"/>
    </location>
</feature>
<keyword evidence="1" id="KW-0472">Membrane</keyword>
<feature type="transmembrane region" description="Helical" evidence="1">
    <location>
        <begin position="43"/>
        <end position="65"/>
    </location>
</feature>
<reference evidence="2" key="1">
    <citation type="journal article" date="2014" name="Int. J. Syst. Evol. Microbiol.">
        <title>Complete genome sequence of Corynebacterium casei LMG S-19264T (=DSM 44701T), isolated from a smear-ripened cheese.</title>
        <authorList>
            <consortium name="US DOE Joint Genome Institute (JGI-PGF)"/>
            <person name="Walter F."/>
            <person name="Albersmeier A."/>
            <person name="Kalinowski J."/>
            <person name="Ruckert C."/>
        </authorList>
    </citation>
    <scope>NUCLEOTIDE SEQUENCE</scope>
    <source>
        <strain evidence="2">CGMCC 1.16067</strain>
    </source>
</reference>
<dbReference type="PANTHER" id="PTHR40761:SF1">
    <property type="entry name" value="CONSERVED INTEGRAL MEMBRANE ALANINE VALINE AND LEUCINE RICH PROTEIN-RELATED"/>
    <property type="match status" value="1"/>
</dbReference>
<feature type="transmembrane region" description="Helical" evidence="1">
    <location>
        <begin position="157"/>
        <end position="177"/>
    </location>
</feature>
<reference evidence="2" key="2">
    <citation type="submission" date="2020-09" db="EMBL/GenBank/DDBJ databases">
        <authorList>
            <person name="Sun Q."/>
            <person name="Zhou Y."/>
        </authorList>
    </citation>
    <scope>NUCLEOTIDE SEQUENCE</scope>
    <source>
        <strain evidence="2">CGMCC 1.16067</strain>
    </source>
</reference>
<protein>
    <submittedName>
        <fullName evidence="2">Integral membrane protein</fullName>
    </submittedName>
</protein>
<comment type="caution">
    <text evidence="2">The sequence shown here is derived from an EMBL/GenBank/DDBJ whole genome shotgun (WGS) entry which is preliminary data.</text>
</comment>
<evidence type="ECO:0000313" key="3">
    <source>
        <dbReference type="Proteomes" id="UP000649179"/>
    </source>
</evidence>